<keyword evidence="1 3" id="KW-0328">Glycosyltransferase</keyword>
<protein>
    <submittedName>
        <fullName evidence="3">Glycosyltransferase family 9 protein</fullName>
        <ecNumber evidence="3">2.4.-.-</ecNumber>
    </submittedName>
</protein>
<evidence type="ECO:0000256" key="2">
    <source>
        <dbReference type="ARBA" id="ARBA00022679"/>
    </source>
</evidence>
<dbReference type="EC" id="2.4.-.-" evidence="3"/>
<keyword evidence="4" id="KW-1185">Reference proteome</keyword>
<evidence type="ECO:0000256" key="1">
    <source>
        <dbReference type="ARBA" id="ARBA00022676"/>
    </source>
</evidence>
<evidence type="ECO:0000313" key="4">
    <source>
        <dbReference type="Proteomes" id="UP001334732"/>
    </source>
</evidence>
<evidence type="ECO:0000313" key="3">
    <source>
        <dbReference type="EMBL" id="WRS38398.1"/>
    </source>
</evidence>
<accession>A0ABZ1CG89</accession>
<dbReference type="InterPro" id="IPR002201">
    <property type="entry name" value="Glyco_trans_9"/>
</dbReference>
<dbReference type="SUPFAM" id="SSF53756">
    <property type="entry name" value="UDP-Glycosyltransferase/glycogen phosphorylase"/>
    <property type="match status" value="1"/>
</dbReference>
<reference evidence="3 4" key="1">
    <citation type="submission" date="2023-12" db="EMBL/GenBank/DDBJ databases">
        <title>Thiobacillus sedimentum sp. nov., a chemolithoautotrophic sulfur-oxidizing bacterium isolated from freshwater sediment.</title>
        <authorList>
            <person name="Luo J."/>
            <person name="Dai C."/>
        </authorList>
    </citation>
    <scope>NUCLEOTIDE SEQUENCE [LARGE SCALE GENOMIC DNA]</scope>
    <source>
        <strain evidence="3 4">SCUT-2</strain>
    </source>
</reference>
<dbReference type="RefSeq" id="WP_324778929.1">
    <property type="nucleotide sequence ID" value="NZ_CP141769.1"/>
</dbReference>
<dbReference type="Pfam" id="PF01075">
    <property type="entry name" value="Glyco_transf_9"/>
    <property type="match status" value="1"/>
</dbReference>
<keyword evidence="2 3" id="KW-0808">Transferase</keyword>
<organism evidence="3 4">
    <name type="scientific">Thiobacillus sedimenti</name>
    <dbReference type="NCBI Taxonomy" id="3110231"/>
    <lineage>
        <taxon>Bacteria</taxon>
        <taxon>Pseudomonadati</taxon>
        <taxon>Pseudomonadota</taxon>
        <taxon>Betaproteobacteria</taxon>
        <taxon>Nitrosomonadales</taxon>
        <taxon>Thiobacillaceae</taxon>
        <taxon>Thiobacillus</taxon>
    </lineage>
</organism>
<gene>
    <name evidence="3" type="ORF">VA613_10315</name>
</gene>
<dbReference type="CDD" id="cd03789">
    <property type="entry name" value="GT9_LPS_heptosyltransferase"/>
    <property type="match status" value="1"/>
</dbReference>
<dbReference type="Proteomes" id="UP001334732">
    <property type="component" value="Chromosome"/>
</dbReference>
<dbReference type="EMBL" id="CP141769">
    <property type="protein sequence ID" value="WRS38398.1"/>
    <property type="molecule type" value="Genomic_DNA"/>
</dbReference>
<sequence length="358" mass="38908">MSRIRRVLVIKWSALGDVVIATALMEDIARALPLAEIHLNTQPNCTGLFAHDPRFAEVWAIDVRSKTHRWKNSLAWMKKVRAGRYDLVIDLQRSDHSRFLLALLWLTGGAPRIRVGNRGGFPYTHQPAVRDPQAHAMPMMQSVLQAIGIPTQTMHPVLYPAPERLAVVESLRQQHGLVDDRYVVLLPGAAAAHPLKRWGAARFAELARLLHARGVAKIAVIGGPDEVDDCAEIAEAGDWVVNLNGRLQLLDIAPMCAGAIAIIGNDTGTAHFASAAGRPLLVLCGPTDPRRVKPIGTAAVAVQAQLPCRNCYAKVCANPEQQACMRAITPEWVAANFPALAAGELGPGHDWPEGLRSF</sequence>
<dbReference type="GO" id="GO:0016757">
    <property type="term" value="F:glycosyltransferase activity"/>
    <property type="evidence" value="ECO:0007669"/>
    <property type="project" value="UniProtKB-KW"/>
</dbReference>
<dbReference type="PANTHER" id="PTHR30160">
    <property type="entry name" value="TETRAACYLDISACCHARIDE 4'-KINASE-RELATED"/>
    <property type="match status" value="1"/>
</dbReference>
<dbReference type="Gene3D" id="3.40.50.2000">
    <property type="entry name" value="Glycogen Phosphorylase B"/>
    <property type="match status" value="2"/>
</dbReference>
<name>A0ABZ1CG89_9PROT</name>
<dbReference type="InterPro" id="IPR051199">
    <property type="entry name" value="LPS_LOS_Heptosyltrfase"/>
</dbReference>
<proteinExistence type="predicted"/>